<sequence length="33" mass="3749">MVQAELFLKENDEFAPFGTYIGAYSETTDSNEM</sequence>
<protein>
    <submittedName>
        <fullName evidence="1">Uncharacterized protein</fullName>
    </submittedName>
</protein>
<keyword evidence="2" id="KW-1185">Reference proteome</keyword>
<evidence type="ECO:0000313" key="1">
    <source>
        <dbReference type="EMBL" id="SIT04734.1"/>
    </source>
</evidence>
<gene>
    <name evidence="1" type="ORF">SAMN05421786_104314</name>
</gene>
<accession>A0A1N7P2E8</accession>
<name>A0A1N7P2E8_9FLAO</name>
<dbReference type="Proteomes" id="UP000186744">
    <property type="component" value="Unassembled WGS sequence"/>
</dbReference>
<organism evidence="1 2">
    <name type="scientific">Chryseobacterium ureilyticum</name>
    <dbReference type="NCBI Taxonomy" id="373668"/>
    <lineage>
        <taxon>Bacteria</taxon>
        <taxon>Pseudomonadati</taxon>
        <taxon>Bacteroidota</taxon>
        <taxon>Flavobacteriia</taxon>
        <taxon>Flavobacteriales</taxon>
        <taxon>Weeksellaceae</taxon>
        <taxon>Chryseobacterium group</taxon>
        <taxon>Chryseobacterium</taxon>
    </lineage>
</organism>
<dbReference type="STRING" id="373668.SAMN05421786_104314"/>
<proteinExistence type="predicted"/>
<evidence type="ECO:0000313" key="2">
    <source>
        <dbReference type="Proteomes" id="UP000186744"/>
    </source>
</evidence>
<reference evidence="2" key="1">
    <citation type="submission" date="2017-01" db="EMBL/GenBank/DDBJ databases">
        <authorList>
            <person name="Varghese N."/>
            <person name="Submissions S."/>
        </authorList>
    </citation>
    <scope>NUCLEOTIDE SEQUENCE [LARGE SCALE GENOMIC DNA]</scope>
    <source>
        <strain evidence="2">DSM 18017</strain>
    </source>
</reference>
<dbReference type="EMBL" id="FTOL01000004">
    <property type="protein sequence ID" value="SIT04734.1"/>
    <property type="molecule type" value="Genomic_DNA"/>
</dbReference>
<dbReference type="AlphaFoldDB" id="A0A1N7P2E8"/>